<evidence type="ECO:0000256" key="5">
    <source>
        <dbReference type="ARBA" id="ARBA00022989"/>
    </source>
</evidence>
<dbReference type="Gene3D" id="1.20.1510.10">
    <property type="entry name" value="Cation efflux protein transmembrane domain"/>
    <property type="match status" value="1"/>
</dbReference>
<dbReference type="InterPro" id="IPR027470">
    <property type="entry name" value="Cation_efflux_CTD"/>
</dbReference>
<name>A0ABD0LBQ4_9CAEN</name>
<sequence length="394" mass="44232">MDNRQNGVYYNAKSETEPLLPTETSGSHGSSYSSLTKSVGPGEISYSYDANSYSRSVKDEMIKEYEDLRETRRKDDDHNVESDYMEHQSKIALRWSQVTLFINLLLLAAKTAAAVLSGSLAIISSLIDSAVDLLSGIIMWWATRAMRNRDPYLYPQGRTKLEPVAIIILSTVMALASAVFIRECVTALVGLLDDSDATLPSMEISTFVIVGSTVVIKFILWIICRRVKSSIVQALALDHRNDVCSNTVAIVCGYLGSQQFQNDFDLDGFKYVDPAGAILISLYTIYNWWQVGAEQIKLLTGRTATPEFLSKVTWMVLDHDENIRHIETVRAFHSGNNFLVEVDIVLPETMPLGVAHDIGERLQQKLESLPEVERAFVHLDYDFTHTPKMEHKEV</sequence>
<dbReference type="AlphaFoldDB" id="A0ABD0LBQ4"/>
<dbReference type="GO" id="GO:0012505">
    <property type="term" value="C:endomembrane system"/>
    <property type="evidence" value="ECO:0007669"/>
    <property type="project" value="UniProtKB-SubCell"/>
</dbReference>
<feature type="domain" description="Cation efflux protein transmembrane" evidence="10">
    <location>
        <begin position="98"/>
        <end position="299"/>
    </location>
</feature>
<evidence type="ECO:0000256" key="7">
    <source>
        <dbReference type="ARBA" id="ARBA00023136"/>
    </source>
</evidence>
<dbReference type="PANTHER" id="PTHR43840:SF13">
    <property type="entry name" value="CATION EFFLUX PROTEIN CYTOPLASMIC DOMAIN-CONTAINING PROTEIN"/>
    <property type="match status" value="1"/>
</dbReference>
<dbReference type="InterPro" id="IPR036837">
    <property type="entry name" value="Cation_efflux_CTD_sf"/>
</dbReference>
<comment type="subcellular location">
    <subcellularLocation>
        <location evidence="1">Endomembrane system</location>
        <topology evidence="1">Multi-pass membrane protein</topology>
    </subcellularLocation>
</comment>
<feature type="compositionally biased region" description="Low complexity" evidence="8">
    <location>
        <begin position="25"/>
        <end position="34"/>
    </location>
</feature>
<comment type="caution">
    <text evidence="12">The sequence shown here is derived from an EMBL/GenBank/DDBJ whole genome shotgun (WGS) entry which is preliminary data.</text>
</comment>
<keyword evidence="6" id="KW-0406">Ion transport</keyword>
<evidence type="ECO:0000259" key="10">
    <source>
        <dbReference type="Pfam" id="PF01545"/>
    </source>
</evidence>
<keyword evidence="5 9" id="KW-1133">Transmembrane helix</keyword>
<keyword evidence="4 9" id="KW-0812">Transmembrane</keyword>
<keyword evidence="7 9" id="KW-0472">Membrane</keyword>
<feature type="transmembrane region" description="Helical" evidence="9">
    <location>
        <begin position="204"/>
        <end position="224"/>
    </location>
</feature>
<evidence type="ECO:0000313" key="12">
    <source>
        <dbReference type="EMBL" id="KAK7496770.1"/>
    </source>
</evidence>
<evidence type="ECO:0008006" key="14">
    <source>
        <dbReference type="Google" id="ProtNLM"/>
    </source>
</evidence>
<evidence type="ECO:0000256" key="9">
    <source>
        <dbReference type="SAM" id="Phobius"/>
    </source>
</evidence>
<keyword evidence="13" id="KW-1185">Reference proteome</keyword>
<evidence type="ECO:0000313" key="13">
    <source>
        <dbReference type="Proteomes" id="UP001519460"/>
    </source>
</evidence>
<feature type="domain" description="Cation efflux protein cytoplasmic" evidence="11">
    <location>
        <begin position="307"/>
        <end position="380"/>
    </location>
</feature>
<dbReference type="PANTHER" id="PTHR43840">
    <property type="entry name" value="MITOCHONDRIAL METAL TRANSPORTER 1-RELATED"/>
    <property type="match status" value="1"/>
</dbReference>
<evidence type="ECO:0000259" key="11">
    <source>
        <dbReference type="Pfam" id="PF16916"/>
    </source>
</evidence>
<evidence type="ECO:0000256" key="1">
    <source>
        <dbReference type="ARBA" id="ARBA00004127"/>
    </source>
</evidence>
<dbReference type="GO" id="GO:0006811">
    <property type="term" value="P:monoatomic ion transport"/>
    <property type="evidence" value="ECO:0007669"/>
    <property type="project" value="UniProtKB-KW"/>
</dbReference>
<keyword evidence="3" id="KW-0813">Transport</keyword>
<proteinExistence type="inferred from homology"/>
<dbReference type="InterPro" id="IPR050291">
    <property type="entry name" value="CDF_Transporter"/>
</dbReference>
<feature type="transmembrane region" description="Helical" evidence="9">
    <location>
        <begin position="98"/>
        <end position="116"/>
    </location>
</feature>
<evidence type="ECO:0000256" key="4">
    <source>
        <dbReference type="ARBA" id="ARBA00022692"/>
    </source>
</evidence>
<dbReference type="Pfam" id="PF01545">
    <property type="entry name" value="Cation_efflux"/>
    <property type="match status" value="1"/>
</dbReference>
<dbReference type="EMBL" id="JACVVK020000064">
    <property type="protein sequence ID" value="KAK7496770.1"/>
    <property type="molecule type" value="Genomic_DNA"/>
</dbReference>
<evidence type="ECO:0000256" key="2">
    <source>
        <dbReference type="ARBA" id="ARBA00008873"/>
    </source>
</evidence>
<dbReference type="FunFam" id="1.20.1510.10:FF:000005">
    <property type="entry name" value="Putative Cation diffusion facilitator 1"/>
    <property type="match status" value="1"/>
</dbReference>
<comment type="similarity">
    <text evidence="2">Belongs to the cation diffusion facilitator (CDF) transporter (TC 2.A.4) family. SLC30A subfamily.</text>
</comment>
<evidence type="ECO:0000256" key="8">
    <source>
        <dbReference type="SAM" id="MobiDB-lite"/>
    </source>
</evidence>
<dbReference type="InterPro" id="IPR027469">
    <property type="entry name" value="Cation_efflux_TMD_sf"/>
</dbReference>
<accession>A0ABD0LBQ4</accession>
<organism evidence="12 13">
    <name type="scientific">Batillaria attramentaria</name>
    <dbReference type="NCBI Taxonomy" id="370345"/>
    <lineage>
        <taxon>Eukaryota</taxon>
        <taxon>Metazoa</taxon>
        <taxon>Spiralia</taxon>
        <taxon>Lophotrochozoa</taxon>
        <taxon>Mollusca</taxon>
        <taxon>Gastropoda</taxon>
        <taxon>Caenogastropoda</taxon>
        <taxon>Sorbeoconcha</taxon>
        <taxon>Cerithioidea</taxon>
        <taxon>Batillariidae</taxon>
        <taxon>Batillaria</taxon>
    </lineage>
</organism>
<dbReference type="InterPro" id="IPR058533">
    <property type="entry name" value="Cation_efflux_TM"/>
</dbReference>
<protein>
    <recommendedName>
        <fullName evidence="14">Cation efflux protein cytoplasmic domain-containing protein</fullName>
    </recommendedName>
</protein>
<dbReference type="InterPro" id="IPR002524">
    <property type="entry name" value="Cation_efflux"/>
</dbReference>
<feature type="transmembrane region" description="Helical" evidence="9">
    <location>
        <begin position="122"/>
        <end position="143"/>
    </location>
</feature>
<reference evidence="12 13" key="1">
    <citation type="journal article" date="2023" name="Sci. Data">
        <title>Genome assembly of the Korean intertidal mud-creeper Batillaria attramentaria.</title>
        <authorList>
            <person name="Patra A.K."/>
            <person name="Ho P.T."/>
            <person name="Jun S."/>
            <person name="Lee S.J."/>
            <person name="Kim Y."/>
            <person name="Won Y.J."/>
        </authorList>
    </citation>
    <scope>NUCLEOTIDE SEQUENCE [LARGE SCALE GENOMIC DNA]</scope>
    <source>
        <strain evidence="12">Wonlab-2016</strain>
    </source>
</reference>
<evidence type="ECO:0000256" key="3">
    <source>
        <dbReference type="ARBA" id="ARBA00022448"/>
    </source>
</evidence>
<feature type="region of interest" description="Disordered" evidence="8">
    <location>
        <begin position="1"/>
        <end position="41"/>
    </location>
</feature>
<gene>
    <name evidence="12" type="ORF">BaRGS_00011979</name>
</gene>
<dbReference type="SUPFAM" id="SSF160240">
    <property type="entry name" value="Cation efflux protein cytoplasmic domain-like"/>
    <property type="match status" value="1"/>
</dbReference>
<dbReference type="Pfam" id="PF16916">
    <property type="entry name" value="ZT_dimer"/>
    <property type="match status" value="1"/>
</dbReference>
<dbReference type="SUPFAM" id="SSF161111">
    <property type="entry name" value="Cation efflux protein transmembrane domain-like"/>
    <property type="match status" value="1"/>
</dbReference>
<feature type="transmembrane region" description="Helical" evidence="9">
    <location>
        <begin position="164"/>
        <end position="192"/>
    </location>
</feature>
<dbReference type="FunFam" id="3.30.70.1350:FF:000001">
    <property type="entry name" value="Metal tolerance protein 11"/>
    <property type="match status" value="1"/>
</dbReference>
<dbReference type="Gene3D" id="3.30.70.1350">
    <property type="entry name" value="Cation efflux protein, cytoplasmic domain"/>
    <property type="match status" value="1"/>
</dbReference>
<dbReference type="NCBIfam" id="TIGR01297">
    <property type="entry name" value="CDF"/>
    <property type="match status" value="1"/>
</dbReference>
<dbReference type="Proteomes" id="UP001519460">
    <property type="component" value="Unassembled WGS sequence"/>
</dbReference>
<evidence type="ECO:0000256" key="6">
    <source>
        <dbReference type="ARBA" id="ARBA00023065"/>
    </source>
</evidence>